<keyword evidence="1" id="KW-0677">Repeat</keyword>
<protein>
    <recommendedName>
        <fullName evidence="4">Nematode cuticle collagen N-terminal domain-containing protein</fullName>
    </recommendedName>
</protein>
<evidence type="ECO:0000313" key="5">
    <source>
        <dbReference type="EMBL" id="TKR63446.1"/>
    </source>
</evidence>
<feature type="region of interest" description="Disordered" evidence="2">
    <location>
        <begin position="108"/>
        <end position="152"/>
    </location>
</feature>
<dbReference type="PANTHER" id="PTHR24637">
    <property type="entry name" value="COLLAGEN"/>
    <property type="match status" value="1"/>
</dbReference>
<evidence type="ECO:0000256" key="1">
    <source>
        <dbReference type="ARBA" id="ARBA00022737"/>
    </source>
</evidence>
<evidence type="ECO:0000256" key="3">
    <source>
        <dbReference type="SAM" id="Phobius"/>
    </source>
</evidence>
<feature type="compositionally biased region" description="Polar residues" evidence="2">
    <location>
        <begin position="143"/>
        <end position="152"/>
    </location>
</feature>
<organism evidence="5 6">
    <name type="scientific">Steinernema carpocapsae</name>
    <name type="common">Entomopathogenic nematode</name>
    <dbReference type="NCBI Taxonomy" id="34508"/>
    <lineage>
        <taxon>Eukaryota</taxon>
        <taxon>Metazoa</taxon>
        <taxon>Ecdysozoa</taxon>
        <taxon>Nematoda</taxon>
        <taxon>Chromadorea</taxon>
        <taxon>Rhabditida</taxon>
        <taxon>Tylenchina</taxon>
        <taxon>Panagrolaimomorpha</taxon>
        <taxon>Strongyloidoidea</taxon>
        <taxon>Steinernematidae</taxon>
        <taxon>Steinernema</taxon>
    </lineage>
</organism>
<proteinExistence type="predicted"/>
<keyword evidence="6" id="KW-1185">Reference proteome</keyword>
<dbReference type="SMART" id="SM01088">
    <property type="entry name" value="Col_cuticle_N"/>
    <property type="match status" value="1"/>
</dbReference>
<reference evidence="5 6" key="1">
    <citation type="journal article" date="2015" name="Genome Biol.">
        <title>Comparative genomics of Steinernema reveals deeply conserved gene regulatory networks.</title>
        <authorList>
            <person name="Dillman A.R."/>
            <person name="Macchietto M."/>
            <person name="Porter C.F."/>
            <person name="Rogers A."/>
            <person name="Williams B."/>
            <person name="Antoshechkin I."/>
            <person name="Lee M.M."/>
            <person name="Goodwin Z."/>
            <person name="Lu X."/>
            <person name="Lewis E.E."/>
            <person name="Goodrich-Blair H."/>
            <person name="Stock S.P."/>
            <person name="Adams B.J."/>
            <person name="Sternberg P.W."/>
            <person name="Mortazavi A."/>
        </authorList>
    </citation>
    <scope>NUCLEOTIDE SEQUENCE [LARGE SCALE GENOMIC DNA]</scope>
    <source>
        <strain evidence="5 6">ALL</strain>
    </source>
</reference>
<feature type="compositionally biased region" description="Low complexity" evidence="2">
    <location>
        <begin position="112"/>
        <end position="138"/>
    </location>
</feature>
<dbReference type="InterPro" id="IPR002486">
    <property type="entry name" value="Col_cuticle_N"/>
</dbReference>
<dbReference type="Gene3D" id="1.20.5.320">
    <property type="entry name" value="6-Phosphogluconate Dehydrogenase, domain 3"/>
    <property type="match status" value="1"/>
</dbReference>
<evidence type="ECO:0000256" key="2">
    <source>
        <dbReference type="SAM" id="MobiDB-lite"/>
    </source>
</evidence>
<dbReference type="Pfam" id="PF01484">
    <property type="entry name" value="Col_cuticle_N"/>
    <property type="match status" value="1"/>
</dbReference>
<sequence length="152" mass="15560">MSIKFLVGAATAGSGIVIVASLVMVGVLFQDINSLQNDILGEVDEFKVGLVALKVELMNGLFQLIANDAWQGMMAFQSPGSSQPSVVSITALFGRNKRGAECNCGEQAKNCPAGAAGPPGAPGNNGDDGLPGAPGANGEWRRSSTAPRRTDA</sequence>
<evidence type="ECO:0000313" key="6">
    <source>
        <dbReference type="Proteomes" id="UP000298663"/>
    </source>
</evidence>
<dbReference type="STRING" id="34508.A0A4U5M3V0"/>
<evidence type="ECO:0000259" key="4">
    <source>
        <dbReference type="SMART" id="SM01088"/>
    </source>
</evidence>
<dbReference type="PANTHER" id="PTHR24637:SF236">
    <property type="entry name" value="NEMATODE CUTICLE COLLAGEN N-TERMINAL DOMAIN-CONTAINING PROTEIN"/>
    <property type="match status" value="1"/>
</dbReference>
<keyword evidence="3" id="KW-0812">Transmembrane</keyword>
<dbReference type="Proteomes" id="UP000298663">
    <property type="component" value="Unassembled WGS sequence"/>
</dbReference>
<reference evidence="5 6" key="2">
    <citation type="journal article" date="2019" name="G3 (Bethesda)">
        <title>Hybrid Assembly of the Genome of the Entomopathogenic Nematode Steinernema carpocapsae Identifies the X-Chromosome.</title>
        <authorList>
            <person name="Serra L."/>
            <person name="Macchietto M."/>
            <person name="Macias-Munoz A."/>
            <person name="McGill C.J."/>
            <person name="Rodriguez I.M."/>
            <person name="Rodriguez B."/>
            <person name="Murad R."/>
            <person name="Mortazavi A."/>
        </authorList>
    </citation>
    <scope>NUCLEOTIDE SEQUENCE [LARGE SCALE GENOMIC DNA]</scope>
    <source>
        <strain evidence="5 6">ALL</strain>
    </source>
</reference>
<comment type="caution">
    <text evidence="5">The sequence shown here is derived from an EMBL/GenBank/DDBJ whole genome shotgun (WGS) entry which is preliminary data.</text>
</comment>
<accession>A0A4U5M3V0</accession>
<keyword evidence="3" id="KW-0472">Membrane</keyword>
<name>A0A4U5M3V0_STECR</name>
<dbReference type="OrthoDB" id="5876933at2759"/>
<gene>
    <name evidence="5" type="ORF">L596_027278</name>
</gene>
<dbReference type="AlphaFoldDB" id="A0A4U5M3V0"/>
<keyword evidence="3" id="KW-1133">Transmembrane helix</keyword>
<dbReference type="GO" id="GO:0042302">
    <property type="term" value="F:structural constituent of cuticle"/>
    <property type="evidence" value="ECO:0007669"/>
    <property type="project" value="InterPro"/>
</dbReference>
<feature type="transmembrane region" description="Helical" evidence="3">
    <location>
        <begin position="6"/>
        <end position="29"/>
    </location>
</feature>
<dbReference type="EMBL" id="AZBU02000010">
    <property type="protein sequence ID" value="TKR63446.1"/>
    <property type="molecule type" value="Genomic_DNA"/>
</dbReference>
<feature type="domain" description="Nematode cuticle collagen N-terminal" evidence="4">
    <location>
        <begin position="7"/>
        <end position="57"/>
    </location>
</feature>